<feature type="chain" id="PRO_5046440145" evidence="1">
    <location>
        <begin position="25"/>
        <end position="64"/>
    </location>
</feature>
<dbReference type="RefSeq" id="WP_379293892.1">
    <property type="nucleotide sequence ID" value="NZ_JBHTKX010000004.1"/>
</dbReference>
<comment type="caution">
    <text evidence="2">The sequence shown here is derived from an EMBL/GenBank/DDBJ whole genome shotgun (WGS) entry which is preliminary data.</text>
</comment>
<proteinExistence type="predicted"/>
<evidence type="ECO:0000313" key="3">
    <source>
        <dbReference type="Proteomes" id="UP001597169"/>
    </source>
</evidence>
<accession>A0ABW3Q1X0</accession>
<evidence type="ECO:0000256" key="1">
    <source>
        <dbReference type="SAM" id="SignalP"/>
    </source>
</evidence>
<dbReference type="Proteomes" id="UP001597169">
    <property type="component" value="Unassembled WGS sequence"/>
</dbReference>
<sequence length="64" mass="7022">MKLNNKRLLSCCFLACVVFGFQDAHPDLMAGLTSVAAIFPVIEILIKKEDSEGDKPSESDKHSI</sequence>
<keyword evidence="3" id="KW-1185">Reference proteome</keyword>
<feature type="signal peptide" evidence="1">
    <location>
        <begin position="1"/>
        <end position="24"/>
    </location>
</feature>
<protein>
    <submittedName>
        <fullName evidence="2">Uncharacterized protein</fullName>
    </submittedName>
</protein>
<keyword evidence="1" id="KW-0732">Signal</keyword>
<name>A0ABW3Q1X0_9BACL</name>
<organism evidence="2 3">
    <name type="scientific">Paenibacillus provencensis</name>
    <dbReference type="NCBI Taxonomy" id="441151"/>
    <lineage>
        <taxon>Bacteria</taxon>
        <taxon>Bacillati</taxon>
        <taxon>Bacillota</taxon>
        <taxon>Bacilli</taxon>
        <taxon>Bacillales</taxon>
        <taxon>Paenibacillaceae</taxon>
        <taxon>Paenibacillus</taxon>
    </lineage>
</organism>
<gene>
    <name evidence="2" type="ORF">ACFQ3J_20980</name>
</gene>
<evidence type="ECO:0000313" key="2">
    <source>
        <dbReference type="EMBL" id="MFD1130621.1"/>
    </source>
</evidence>
<dbReference type="EMBL" id="JBHTKX010000004">
    <property type="protein sequence ID" value="MFD1130621.1"/>
    <property type="molecule type" value="Genomic_DNA"/>
</dbReference>
<reference evidence="3" key="1">
    <citation type="journal article" date="2019" name="Int. J. Syst. Evol. Microbiol.">
        <title>The Global Catalogue of Microorganisms (GCM) 10K type strain sequencing project: providing services to taxonomists for standard genome sequencing and annotation.</title>
        <authorList>
            <consortium name="The Broad Institute Genomics Platform"/>
            <consortium name="The Broad Institute Genome Sequencing Center for Infectious Disease"/>
            <person name="Wu L."/>
            <person name="Ma J."/>
        </authorList>
    </citation>
    <scope>NUCLEOTIDE SEQUENCE [LARGE SCALE GENOMIC DNA]</scope>
    <source>
        <strain evidence="3">CCUG 53519</strain>
    </source>
</reference>